<dbReference type="AlphaFoldDB" id="C5L507"/>
<evidence type="ECO:0000259" key="4">
    <source>
        <dbReference type="Pfam" id="PF04811"/>
    </source>
</evidence>
<dbReference type="RefSeq" id="XP_002776411.1">
    <property type="nucleotide sequence ID" value="XM_002776365.1"/>
</dbReference>
<feature type="region of interest" description="Disordered" evidence="2">
    <location>
        <begin position="248"/>
        <end position="268"/>
    </location>
</feature>
<keyword evidence="6" id="KW-1185">Reference proteome</keyword>
<dbReference type="EMBL" id="GG679185">
    <property type="protein sequence ID" value="EER08227.1"/>
    <property type="molecule type" value="Genomic_DNA"/>
</dbReference>
<feature type="compositionally biased region" description="Basic and acidic residues" evidence="2">
    <location>
        <begin position="256"/>
        <end position="268"/>
    </location>
</feature>
<gene>
    <name evidence="5" type="ORF">Pmar_PMAR013142</name>
</gene>
<dbReference type="GO" id="GO:0008270">
    <property type="term" value="F:zinc ion binding"/>
    <property type="evidence" value="ECO:0007669"/>
    <property type="project" value="InterPro"/>
</dbReference>
<comment type="similarity">
    <text evidence="1">Belongs to the SEC23/SEC24 family. SEC24 subfamily.</text>
</comment>
<evidence type="ECO:0000256" key="1">
    <source>
        <dbReference type="ARBA" id="ARBA00008334"/>
    </source>
</evidence>
<dbReference type="Proteomes" id="UP000007800">
    <property type="component" value="Unassembled WGS sequence"/>
</dbReference>
<dbReference type="PANTHER" id="PTHR13803">
    <property type="entry name" value="SEC24-RELATED PROTEIN"/>
    <property type="match status" value="1"/>
</dbReference>
<evidence type="ECO:0000259" key="3">
    <source>
        <dbReference type="Pfam" id="PF04810"/>
    </source>
</evidence>
<dbReference type="PANTHER" id="PTHR13803:SF4">
    <property type="entry name" value="SECRETORY 24CD, ISOFORM C"/>
    <property type="match status" value="1"/>
</dbReference>
<sequence>MVSAQIPALQSAVNSSGVALGIIAQPFAELSCDEKDVPLVNYGESGPMRCPRCRAYANPAFQWIGGGEECICNFCNYVMEVPQIHQCPVPSMRERPELQFGSPDGSSTERPPGFCFVVDSGYYSVASGMFHQIIASMRTLLPYMPTASEICLILFDDVIHCYRLNSTDEAEEIIVADVDEPFLPIHSSALFVSPHSRQEAIQRLLDSVVREVESSRRPSVSCGFAALQVATQGLGMHGGGTVLMFCGRPPSPHGSNGDDRSKSRVEEG</sequence>
<evidence type="ECO:0000313" key="6">
    <source>
        <dbReference type="Proteomes" id="UP000007800"/>
    </source>
</evidence>
<dbReference type="GO" id="GO:0006886">
    <property type="term" value="P:intracellular protein transport"/>
    <property type="evidence" value="ECO:0007669"/>
    <property type="project" value="InterPro"/>
</dbReference>
<dbReference type="Pfam" id="PF04810">
    <property type="entry name" value="zf-Sec23_Sec24"/>
    <property type="match status" value="1"/>
</dbReference>
<protein>
    <submittedName>
        <fullName evidence="5">Uncharacterized protein</fullName>
    </submittedName>
</protein>
<dbReference type="InParanoid" id="C5L507"/>
<dbReference type="InterPro" id="IPR050550">
    <property type="entry name" value="SEC23_SEC24_subfamily"/>
</dbReference>
<dbReference type="OrthoDB" id="49016at2759"/>
<reference evidence="5 6" key="1">
    <citation type="submission" date="2008-07" db="EMBL/GenBank/DDBJ databases">
        <authorList>
            <person name="El-Sayed N."/>
            <person name="Caler E."/>
            <person name="Inman J."/>
            <person name="Amedeo P."/>
            <person name="Hass B."/>
            <person name="Wortman J."/>
        </authorList>
    </citation>
    <scope>NUCLEOTIDE SEQUENCE [LARGE SCALE GENOMIC DNA]</scope>
    <source>
        <strain evidence="6">ATCC 50983 / TXsc</strain>
    </source>
</reference>
<dbReference type="Gene3D" id="2.60.40.1670">
    <property type="entry name" value="beta-sandwich domain of Sec23/24"/>
    <property type="match status" value="1"/>
</dbReference>
<dbReference type="GO" id="GO:0070971">
    <property type="term" value="C:endoplasmic reticulum exit site"/>
    <property type="evidence" value="ECO:0007669"/>
    <property type="project" value="TreeGrafter"/>
</dbReference>
<organism evidence="6">
    <name type="scientific">Perkinsus marinus (strain ATCC 50983 / TXsc)</name>
    <dbReference type="NCBI Taxonomy" id="423536"/>
    <lineage>
        <taxon>Eukaryota</taxon>
        <taxon>Sar</taxon>
        <taxon>Alveolata</taxon>
        <taxon>Perkinsozoa</taxon>
        <taxon>Perkinsea</taxon>
        <taxon>Perkinsida</taxon>
        <taxon>Perkinsidae</taxon>
        <taxon>Perkinsus</taxon>
    </lineage>
</organism>
<dbReference type="GeneID" id="9064407"/>
<dbReference type="Gene3D" id="3.40.50.410">
    <property type="entry name" value="von Willebrand factor, type A domain"/>
    <property type="match status" value="1"/>
</dbReference>
<dbReference type="GO" id="GO:0090110">
    <property type="term" value="P:COPII-coated vesicle cargo loading"/>
    <property type="evidence" value="ECO:0007669"/>
    <property type="project" value="TreeGrafter"/>
</dbReference>
<evidence type="ECO:0000313" key="5">
    <source>
        <dbReference type="EMBL" id="EER08227.1"/>
    </source>
</evidence>
<proteinExistence type="inferred from homology"/>
<feature type="domain" description="Sec23/Sec24 trunk" evidence="4">
    <location>
        <begin position="110"/>
        <end position="251"/>
    </location>
</feature>
<dbReference type="InterPro" id="IPR006896">
    <property type="entry name" value="Sec23/24_trunk_dom"/>
</dbReference>
<name>C5L507_PERM5</name>
<dbReference type="GO" id="GO:0000149">
    <property type="term" value="F:SNARE binding"/>
    <property type="evidence" value="ECO:0007669"/>
    <property type="project" value="TreeGrafter"/>
</dbReference>
<dbReference type="GO" id="GO:0030127">
    <property type="term" value="C:COPII vesicle coat"/>
    <property type="evidence" value="ECO:0007669"/>
    <property type="project" value="InterPro"/>
</dbReference>
<dbReference type="InterPro" id="IPR036465">
    <property type="entry name" value="vWFA_dom_sf"/>
</dbReference>
<dbReference type="InterPro" id="IPR006895">
    <property type="entry name" value="Znf_Sec23_Sec24"/>
</dbReference>
<dbReference type="SUPFAM" id="SSF82919">
    <property type="entry name" value="Zn-finger domain of Sec23/24"/>
    <property type="match status" value="1"/>
</dbReference>
<feature type="domain" description="Zinc finger Sec23/Sec24-type" evidence="3">
    <location>
        <begin position="47"/>
        <end position="83"/>
    </location>
</feature>
<accession>C5L507</accession>
<dbReference type="Gene3D" id="2.30.30.380">
    <property type="entry name" value="Zn-finger domain of Sec23/24"/>
    <property type="match status" value="1"/>
</dbReference>
<dbReference type="Pfam" id="PF04811">
    <property type="entry name" value="Sec23_trunk"/>
    <property type="match status" value="1"/>
</dbReference>
<dbReference type="InterPro" id="IPR036174">
    <property type="entry name" value="Znf_Sec23_Sec24_sf"/>
</dbReference>
<evidence type="ECO:0000256" key="2">
    <source>
        <dbReference type="SAM" id="MobiDB-lite"/>
    </source>
</evidence>
<dbReference type="SUPFAM" id="SSF53300">
    <property type="entry name" value="vWA-like"/>
    <property type="match status" value="1"/>
</dbReference>